<feature type="non-terminal residue" evidence="1">
    <location>
        <position position="1"/>
    </location>
</feature>
<dbReference type="Proteomes" id="UP000284763">
    <property type="component" value="Unassembled WGS sequence"/>
</dbReference>
<proteinExistence type="predicted"/>
<name>A0A3R7YGG3_9EURY</name>
<reference evidence="1 2" key="1">
    <citation type="submission" date="2018-08" db="EMBL/GenBank/DDBJ databases">
        <title>The metabolism and importance of syntrophic acetate oxidation coupled to methane or sulfide production in haloalkaline environments.</title>
        <authorList>
            <person name="Timmers P.H.A."/>
            <person name="Vavourakis C.D."/>
            <person name="Sorokin D.Y."/>
            <person name="Sinninghe Damste J.S."/>
            <person name="Muyzer G."/>
            <person name="Stams A.J.M."/>
            <person name="Plugge C.M."/>
        </authorList>
    </citation>
    <scope>NUCLEOTIDE SEQUENCE [LARGE SCALE GENOMIC DNA]</scope>
    <source>
        <strain evidence="1">MSAO_Arc3</strain>
    </source>
</reference>
<comment type="caution">
    <text evidence="1">The sequence shown here is derived from an EMBL/GenBank/DDBJ whole genome shotgun (WGS) entry which is preliminary data.</text>
</comment>
<dbReference type="SUPFAM" id="SSF53686">
    <property type="entry name" value="Tryptophan synthase beta subunit-like PLP-dependent enzymes"/>
    <property type="match status" value="1"/>
</dbReference>
<dbReference type="AlphaFoldDB" id="A0A3R7YGG3"/>
<sequence length="117" mass="12846">GVRDALESTNGLIYPIENYQAQKGQHLFEELEGIDINPASAVAVASLIQAVKLGHVGSDETILLNITGGGKERLKRDMNLRPLEVSHSISVGEEDIEMKIIDKVSEVLRLKRQQGEL</sequence>
<organism evidence="1 2">
    <name type="scientific">Methanosalsum natronophilum</name>
    <dbReference type="NCBI Taxonomy" id="768733"/>
    <lineage>
        <taxon>Archaea</taxon>
        <taxon>Methanobacteriati</taxon>
        <taxon>Methanobacteriota</taxon>
        <taxon>Stenosarchaea group</taxon>
        <taxon>Methanomicrobia</taxon>
        <taxon>Methanosarcinales</taxon>
        <taxon>Methanosarcinaceae</taxon>
        <taxon>Methanosalsum</taxon>
    </lineage>
</organism>
<dbReference type="Gene3D" id="3.40.50.1100">
    <property type="match status" value="1"/>
</dbReference>
<gene>
    <name evidence="1" type="ORF">D5R95_07130</name>
</gene>
<evidence type="ECO:0000313" key="1">
    <source>
        <dbReference type="EMBL" id="RQD82512.1"/>
    </source>
</evidence>
<evidence type="ECO:0000313" key="2">
    <source>
        <dbReference type="Proteomes" id="UP000284763"/>
    </source>
</evidence>
<protein>
    <submittedName>
        <fullName evidence="1">Cysteate synthase</fullName>
    </submittedName>
</protein>
<dbReference type="EMBL" id="QZAB01000444">
    <property type="protein sequence ID" value="RQD82512.1"/>
    <property type="molecule type" value="Genomic_DNA"/>
</dbReference>
<accession>A0A3R7YGG3</accession>
<dbReference type="InterPro" id="IPR036052">
    <property type="entry name" value="TrpB-like_PALP_sf"/>
</dbReference>